<evidence type="ECO:0000313" key="2">
    <source>
        <dbReference type="Proteomes" id="UP000766595"/>
    </source>
</evidence>
<keyword evidence="2" id="KW-1185">Reference proteome</keyword>
<organism evidence="1 2">
    <name type="scientific">Prosthecodimorpha staleyi</name>
    <dbReference type="NCBI Taxonomy" id="2840188"/>
    <lineage>
        <taxon>Bacteria</taxon>
        <taxon>Pseudomonadati</taxon>
        <taxon>Pseudomonadota</taxon>
        <taxon>Alphaproteobacteria</taxon>
        <taxon>Hyphomicrobiales</taxon>
        <taxon>Ancalomicrobiaceae</taxon>
        <taxon>Prosthecodimorpha</taxon>
    </lineage>
</organism>
<dbReference type="Pfam" id="PF12096">
    <property type="entry name" value="DUF3572"/>
    <property type="match status" value="1"/>
</dbReference>
<gene>
    <name evidence="1" type="ORF">KL771_22465</name>
</gene>
<name>A0A947DCI5_9HYPH</name>
<sequence>MNHDEAEGIAIAALGFLAERPEHLGRFLAESGIGPETLRVAASDPGFLAGILDFLMNDESLLLEFTENRRLRPLMVAAAHHRLSGPHPE</sequence>
<proteinExistence type="predicted"/>
<dbReference type="AlphaFoldDB" id="A0A947DCI5"/>
<dbReference type="Proteomes" id="UP000766595">
    <property type="component" value="Unassembled WGS sequence"/>
</dbReference>
<protein>
    <submittedName>
        <fullName evidence="1">DUF3572 domain-containing protein</fullName>
    </submittedName>
</protein>
<reference evidence="1 2" key="1">
    <citation type="submission" date="2021-06" db="EMBL/GenBank/DDBJ databases">
        <authorList>
            <person name="Grouzdev D.S."/>
            <person name="Koziaeva V."/>
        </authorList>
    </citation>
    <scope>NUCLEOTIDE SEQUENCE [LARGE SCALE GENOMIC DNA]</scope>
    <source>
        <strain evidence="1 2">22</strain>
    </source>
</reference>
<dbReference type="EMBL" id="JAHHZF010000012">
    <property type="protein sequence ID" value="MBT9292244.1"/>
    <property type="molecule type" value="Genomic_DNA"/>
</dbReference>
<evidence type="ECO:0000313" key="1">
    <source>
        <dbReference type="EMBL" id="MBT9292244.1"/>
    </source>
</evidence>
<dbReference type="InterPro" id="IPR021955">
    <property type="entry name" value="DUF3572"/>
</dbReference>
<dbReference type="RefSeq" id="WP_261970759.1">
    <property type="nucleotide sequence ID" value="NZ_JAHHZF010000012.1"/>
</dbReference>
<comment type="caution">
    <text evidence="1">The sequence shown here is derived from an EMBL/GenBank/DDBJ whole genome shotgun (WGS) entry which is preliminary data.</text>
</comment>
<accession>A0A947DCI5</accession>